<dbReference type="InterPro" id="IPR036610">
    <property type="entry name" value="PEBP-like_sf"/>
</dbReference>
<dbReference type="InParanoid" id="A0A2T3AWT7"/>
<keyword evidence="8" id="KW-1185">Reference proteome</keyword>
<dbReference type="InterPro" id="IPR035810">
    <property type="entry name" value="PEBP_euk"/>
</dbReference>
<dbReference type="RefSeq" id="XP_024719133.1">
    <property type="nucleotide sequence ID" value="XM_024864428.1"/>
</dbReference>
<dbReference type="AlphaFoldDB" id="A0A2T3AWT7"/>
<evidence type="ECO:0000256" key="3">
    <source>
        <dbReference type="ARBA" id="ARBA00037226"/>
    </source>
</evidence>
<protein>
    <recommendedName>
        <fullName evidence="5">Large ribosomal subunit protein mL38</fullName>
    </recommendedName>
</protein>
<comment type="function">
    <text evidence="3">Component of the mitochondrial ribosome (mitoribosome), a dedicated translation machinery responsible for the synthesis of mitochondrial genome-encoded proteins, including at least some of the essential transmembrane subunits of the mitochondrial respiratory chain. The mitoribosomes are attached to the mitochondrial inner membrane and translation products are cotranslationally integrated into the membrane.</text>
</comment>
<evidence type="ECO:0000256" key="6">
    <source>
        <dbReference type="SAM" id="MobiDB-lite"/>
    </source>
</evidence>
<feature type="region of interest" description="Disordered" evidence="6">
    <location>
        <begin position="404"/>
        <end position="426"/>
    </location>
</feature>
<dbReference type="Proteomes" id="UP000241818">
    <property type="component" value="Unassembled WGS sequence"/>
</dbReference>
<evidence type="ECO:0000256" key="2">
    <source>
        <dbReference type="ARBA" id="ARBA00023128"/>
    </source>
</evidence>
<dbReference type="EMBL" id="KZ679014">
    <property type="protein sequence ID" value="PSS13142.1"/>
    <property type="molecule type" value="Genomic_DNA"/>
</dbReference>
<evidence type="ECO:0000313" key="7">
    <source>
        <dbReference type="EMBL" id="PSS13142.1"/>
    </source>
</evidence>
<dbReference type="Pfam" id="PF01161">
    <property type="entry name" value="PBP"/>
    <property type="match status" value="1"/>
</dbReference>
<dbReference type="STRING" id="857342.A0A2T3AWT7"/>
<dbReference type="Gene3D" id="3.90.280.10">
    <property type="entry name" value="PEBP-like"/>
    <property type="match status" value="1"/>
</dbReference>
<dbReference type="FunFam" id="3.90.280.10:FF:000004">
    <property type="entry name" value="Mitochondrial large ribosomal subunit YmL35"/>
    <property type="match status" value="1"/>
</dbReference>
<dbReference type="PANTHER" id="PTHR11362:SF82">
    <property type="entry name" value="PHOSPHATIDYLETHANOLAMINE-BINDING PROTEIN 4"/>
    <property type="match status" value="1"/>
</dbReference>
<dbReference type="PANTHER" id="PTHR11362">
    <property type="entry name" value="PHOSPHATIDYLETHANOLAMINE-BINDING PROTEIN"/>
    <property type="match status" value="1"/>
</dbReference>
<dbReference type="SUPFAM" id="SSF49777">
    <property type="entry name" value="PEBP-like"/>
    <property type="match status" value="1"/>
</dbReference>
<proteinExistence type="inferred from homology"/>
<dbReference type="InterPro" id="IPR008914">
    <property type="entry name" value="PEBP"/>
</dbReference>
<dbReference type="OrthoDB" id="2153661at2759"/>
<dbReference type="GeneID" id="36572509"/>
<dbReference type="FunFam" id="1.20.58.1180:FF:000001">
    <property type="entry name" value="Mitochondrial large ribosomal subunit YmL35"/>
    <property type="match status" value="1"/>
</dbReference>
<organism evidence="7 8">
    <name type="scientific">Amorphotheca resinae ATCC 22711</name>
    <dbReference type="NCBI Taxonomy" id="857342"/>
    <lineage>
        <taxon>Eukaryota</taxon>
        <taxon>Fungi</taxon>
        <taxon>Dikarya</taxon>
        <taxon>Ascomycota</taxon>
        <taxon>Pezizomycotina</taxon>
        <taxon>Leotiomycetes</taxon>
        <taxon>Helotiales</taxon>
        <taxon>Amorphothecaceae</taxon>
        <taxon>Amorphotheca</taxon>
    </lineage>
</organism>
<dbReference type="Gene3D" id="1.20.58.1180">
    <property type="match status" value="1"/>
</dbReference>
<name>A0A2T3AWT7_AMORE</name>
<reference evidence="7 8" key="1">
    <citation type="journal article" date="2018" name="New Phytol.">
        <title>Comparative genomics and transcriptomics depict ericoid mycorrhizal fungi as versatile saprotrophs and plant mutualists.</title>
        <authorList>
            <person name="Martino E."/>
            <person name="Morin E."/>
            <person name="Grelet G.A."/>
            <person name="Kuo A."/>
            <person name="Kohler A."/>
            <person name="Daghino S."/>
            <person name="Barry K.W."/>
            <person name="Cichocki N."/>
            <person name="Clum A."/>
            <person name="Dockter R.B."/>
            <person name="Hainaut M."/>
            <person name="Kuo R.C."/>
            <person name="LaButti K."/>
            <person name="Lindahl B.D."/>
            <person name="Lindquist E.A."/>
            <person name="Lipzen A."/>
            <person name="Khouja H.R."/>
            <person name="Magnuson J."/>
            <person name="Murat C."/>
            <person name="Ohm R.A."/>
            <person name="Singer S.W."/>
            <person name="Spatafora J.W."/>
            <person name="Wang M."/>
            <person name="Veneault-Fourrey C."/>
            <person name="Henrissat B."/>
            <person name="Grigoriev I.V."/>
            <person name="Martin F.M."/>
            <person name="Perotto S."/>
        </authorList>
    </citation>
    <scope>NUCLEOTIDE SEQUENCE [LARGE SCALE GENOMIC DNA]</scope>
    <source>
        <strain evidence="7 8">ATCC 22711</strain>
    </source>
</reference>
<comment type="subcellular location">
    <subcellularLocation>
        <location evidence="1">Mitochondrion</location>
    </subcellularLocation>
</comment>
<accession>A0A2T3AWT7</accession>
<dbReference type="FunCoup" id="A0A2T3AWT7">
    <property type="interactions" value="190"/>
</dbReference>
<evidence type="ECO:0000256" key="4">
    <source>
        <dbReference type="ARBA" id="ARBA00038016"/>
    </source>
</evidence>
<sequence length="426" mass="48754">MPTCQKAARPLVRSLRDAQSSCQSVRAIRAFTSSARSNNEAAVESTRPTPVFDPATVTSIKGEKALMKSGIFPIGSRRRRAALKSSDNIPFEQLPYQCFQEARKVLQADREEKLQAIQKERLRISNLMAQDPSNISGGEKQKQIRLESMRRHLEYLKIQADINDPLIKKRFEDGEGDMNKPIYRYLADRKWRKYQRLVIVQRINQLGIVPDCLPHFEPTADVRLAFRKRSVLPGEFVDSRVSEVPARLKVQVFDKGERLVSVVVIDSDVPVVERDNFTSRCHYLATNIPLSPTQTSLPLSQATETQLVHPWMPPFAQKGSPYHRYSVFVLQQEPGKTLDPAELREKIQRDGFSLRSFVDKYHVKPIGVSIFRSLWDEGTAGVMHRAGIEGADIEFKRKKIEPLKPKQKARGWEARHSGPKYSWLRR</sequence>
<gene>
    <name evidence="7" type="ORF">M430DRAFT_21051</name>
</gene>
<dbReference type="GO" id="GO:0005739">
    <property type="term" value="C:mitochondrion"/>
    <property type="evidence" value="ECO:0007669"/>
    <property type="project" value="UniProtKB-SubCell"/>
</dbReference>
<evidence type="ECO:0000256" key="5">
    <source>
        <dbReference type="ARBA" id="ARBA00039444"/>
    </source>
</evidence>
<keyword evidence="2" id="KW-0496">Mitochondrion</keyword>
<comment type="similarity">
    <text evidence="4">Belongs to the phosphatidylethanolamine-binding protein family. Mitochondrion-specific ribosomal protein mL38 subfamily.</text>
</comment>
<dbReference type="CDD" id="cd00866">
    <property type="entry name" value="PEBP_euk"/>
    <property type="match status" value="1"/>
</dbReference>
<evidence type="ECO:0000313" key="8">
    <source>
        <dbReference type="Proteomes" id="UP000241818"/>
    </source>
</evidence>
<feature type="compositionally biased region" description="Basic and acidic residues" evidence="6">
    <location>
        <begin position="404"/>
        <end position="416"/>
    </location>
</feature>
<evidence type="ECO:0000256" key="1">
    <source>
        <dbReference type="ARBA" id="ARBA00004173"/>
    </source>
</evidence>